<dbReference type="EnsemblFungi" id="EJT77237">
    <property type="protein sequence ID" value="EJT77237"/>
    <property type="gene ID" value="GGTG_07149"/>
</dbReference>
<reference evidence="3" key="2">
    <citation type="submission" date="2010-07" db="EMBL/GenBank/DDBJ databases">
        <authorList>
            <consortium name="The Broad Institute Genome Sequencing Platform"/>
            <consortium name="Broad Institute Genome Sequencing Center for Infectious Disease"/>
            <person name="Ma L.-J."/>
            <person name="Dead R."/>
            <person name="Young S."/>
            <person name="Zeng Q."/>
            <person name="Koehrsen M."/>
            <person name="Alvarado L."/>
            <person name="Berlin A."/>
            <person name="Chapman S.B."/>
            <person name="Chen Z."/>
            <person name="Freedman E."/>
            <person name="Gellesch M."/>
            <person name="Goldberg J."/>
            <person name="Griggs A."/>
            <person name="Gujja S."/>
            <person name="Heilman E.R."/>
            <person name="Heiman D."/>
            <person name="Hepburn T."/>
            <person name="Howarth C."/>
            <person name="Jen D."/>
            <person name="Larson L."/>
            <person name="Mehta T."/>
            <person name="Neiman D."/>
            <person name="Pearson M."/>
            <person name="Roberts A."/>
            <person name="Saif S."/>
            <person name="Shea T."/>
            <person name="Shenoy N."/>
            <person name="Sisk P."/>
            <person name="Stolte C."/>
            <person name="Sykes S."/>
            <person name="Walk T."/>
            <person name="White J."/>
            <person name="Yandava C."/>
            <person name="Haas B."/>
            <person name="Nusbaum C."/>
            <person name="Birren B."/>
        </authorList>
    </citation>
    <scope>NUCLEOTIDE SEQUENCE</scope>
    <source>
        <strain evidence="3">R3-111a-1</strain>
    </source>
</reference>
<gene>
    <name evidence="4" type="primary">20347607</name>
    <name evidence="3" type="ORF">GGTG_07149</name>
</gene>
<protein>
    <recommendedName>
        <fullName evidence="2">Arm-like repeat domain-containing protein</fullName>
    </recommendedName>
</protein>
<feature type="repeat" description="WD" evidence="1">
    <location>
        <begin position="56"/>
        <end position="90"/>
    </location>
</feature>
<dbReference type="PROSITE" id="PS50082">
    <property type="entry name" value="WD_REPEATS_2"/>
    <property type="match status" value="1"/>
</dbReference>
<reference evidence="3" key="3">
    <citation type="submission" date="2010-09" db="EMBL/GenBank/DDBJ databases">
        <title>Annotation of Gaeumannomyces graminis var. tritici R3-111a-1.</title>
        <authorList>
            <consortium name="The Broad Institute Genome Sequencing Platform"/>
            <person name="Ma L.-J."/>
            <person name="Dead R."/>
            <person name="Young S.K."/>
            <person name="Zeng Q."/>
            <person name="Gargeya S."/>
            <person name="Fitzgerald M."/>
            <person name="Haas B."/>
            <person name="Abouelleil A."/>
            <person name="Alvarado L."/>
            <person name="Arachchi H.M."/>
            <person name="Berlin A."/>
            <person name="Brown A."/>
            <person name="Chapman S.B."/>
            <person name="Chen Z."/>
            <person name="Dunbar C."/>
            <person name="Freedman E."/>
            <person name="Gearin G."/>
            <person name="Gellesch M."/>
            <person name="Goldberg J."/>
            <person name="Griggs A."/>
            <person name="Gujja S."/>
            <person name="Heiman D."/>
            <person name="Howarth C."/>
            <person name="Larson L."/>
            <person name="Lui A."/>
            <person name="MacDonald P.J.P."/>
            <person name="Mehta T."/>
            <person name="Montmayeur A."/>
            <person name="Murphy C."/>
            <person name="Neiman D."/>
            <person name="Pearson M."/>
            <person name="Priest M."/>
            <person name="Roberts A."/>
            <person name="Saif S."/>
            <person name="Shea T."/>
            <person name="Shenoy N."/>
            <person name="Sisk P."/>
            <person name="Stolte C."/>
            <person name="Sykes S."/>
            <person name="Yandava C."/>
            <person name="Wortman J."/>
            <person name="Nusbaum C."/>
            <person name="Birren B."/>
        </authorList>
    </citation>
    <scope>NUCLEOTIDE SEQUENCE</scope>
    <source>
        <strain evidence="3">R3-111a-1</strain>
    </source>
</reference>
<evidence type="ECO:0000313" key="4">
    <source>
        <dbReference type="EnsemblFungi" id="EJT77237"/>
    </source>
</evidence>
<dbReference type="RefSeq" id="XP_009223237.1">
    <property type="nucleotide sequence ID" value="XM_009224973.1"/>
</dbReference>
<feature type="domain" description="Arm-like repeat" evidence="2">
    <location>
        <begin position="154"/>
        <end position="211"/>
    </location>
</feature>
<evidence type="ECO:0000313" key="3">
    <source>
        <dbReference type="EMBL" id="EJT77237.1"/>
    </source>
</evidence>
<evidence type="ECO:0000256" key="1">
    <source>
        <dbReference type="PROSITE-ProRule" id="PRU00221"/>
    </source>
</evidence>
<name>J3P0V3_GAET3</name>
<dbReference type="Pfam" id="PF23948">
    <property type="entry name" value="ARM_5"/>
    <property type="match status" value="1"/>
</dbReference>
<keyword evidence="5" id="KW-1185">Reference proteome</keyword>
<sequence>MFANVGYMGNLVSGAAAEEIAGSRTKELWMAGAQIPDLCMAILQSLCMRLTGRGKVNSVAFSHDSSRIASASDDETVKISDAENGTCISVDDDVTHPGSSETTSRRRYVLSIISNCCLQLCRVIVAPEASVLHSFSERSSTTSQHGVMAQALHPSRPTATDDLVRRLRSGTDPKESYALQALAKEIIKIFGDERRPSHVPEAAALATLVVTKICPGRSATL</sequence>
<dbReference type="OrthoDB" id="10263680at2759"/>
<dbReference type="Pfam" id="PF00400">
    <property type="entry name" value="WD40"/>
    <property type="match status" value="1"/>
</dbReference>
<dbReference type="Gene3D" id="2.130.10.10">
    <property type="entry name" value="YVTN repeat-like/Quinoprotein amine dehydrogenase"/>
    <property type="match status" value="1"/>
</dbReference>
<proteinExistence type="predicted"/>
<keyword evidence="1" id="KW-0853">WD repeat</keyword>
<dbReference type="SMART" id="SM00320">
    <property type="entry name" value="WD40"/>
    <property type="match status" value="1"/>
</dbReference>
<evidence type="ECO:0000313" key="5">
    <source>
        <dbReference type="Proteomes" id="UP000006039"/>
    </source>
</evidence>
<dbReference type="EMBL" id="GL385397">
    <property type="protein sequence ID" value="EJT77237.1"/>
    <property type="molecule type" value="Genomic_DNA"/>
</dbReference>
<dbReference type="AlphaFoldDB" id="J3P0V3"/>
<dbReference type="HOGENOM" id="CLU_1250739_0_0_1"/>
<reference evidence="5" key="1">
    <citation type="submission" date="2010-07" db="EMBL/GenBank/DDBJ databases">
        <title>The genome sequence of Gaeumannomyces graminis var. tritici strain R3-111a-1.</title>
        <authorList>
            <consortium name="The Broad Institute Genome Sequencing Platform"/>
            <person name="Ma L.-J."/>
            <person name="Dead R."/>
            <person name="Young S."/>
            <person name="Zeng Q."/>
            <person name="Koehrsen M."/>
            <person name="Alvarado L."/>
            <person name="Berlin A."/>
            <person name="Chapman S.B."/>
            <person name="Chen Z."/>
            <person name="Freedman E."/>
            <person name="Gellesch M."/>
            <person name="Goldberg J."/>
            <person name="Griggs A."/>
            <person name="Gujja S."/>
            <person name="Heilman E.R."/>
            <person name="Heiman D."/>
            <person name="Hepburn T."/>
            <person name="Howarth C."/>
            <person name="Jen D."/>
            <person name="Larson L."/>
            <person name="Mehta T."/>
            <person name="Neiman D."/>
            <person name="Pearson M."/>
            <person name="Roberts A."/>
            <person name="Saif S."/>
            <person name="Shea T."/>
            <person name="Shenoy N."/>
            <person name="Sisk P."/>
            <person name="Stolte C."/>
            <person name="Sykes S."/>
            <person name="Walk T."/>
            <person name="White J."/>
            <person name="Yandava C."/>
            <person name="Haas B."/>
            <person name="Nusbaum C."/>
            <person name="Birren B."/>
        </authorList>
    </citation>
    <scope>NUCLEOTIDE SEQUENCE [LARGE SCALE GENOMIC DNA]</scope>
    <source>
        <strain evidence="5">R3-111a-1</strain>
    </source>
</reference>
<evidence type="ECO:0000259" key="2">
    <source>
        <dbReference type="Pfam" id="PF23948"/>
    </source>
</evidence>
<dbReference type="Proteomes" id="UP000006039">
    <property type="component" value="Unassembled WGS sequence"/>
</dbReference>
<dbReference type="SUPFAM" id="SSF50978">
    <property type="entry name" value="WD40 repeat-like"/>
    <property type="match status" value="1"/>
</dbReference>
<dbReference type="VEuPathDB" id="FungiDB:GGTG_07149"/>
<dbReference type="InterPro" id="IPR001680">
    <property type="entry name" value="WD40_rpt"/>
</dbReference>
<reference evidence="4" key="4">
    <citation type="journal article" date="2015" name="G3 (Bethesda)">
        <title>Genome sequences of three phytopathogenic species of the Magnaporthaceae family of fungi.</title>
        <authorList>
            <person name="Okagaki L.H."/>
            <person name="Nunes C.C."/>
            <person name="Sailsbery J."/>
            <person name="Clay B."/>
            <person name="Brown D."/>
            <person name="John T."/>
            <person name="Oh Y."/>
            <person name="Young N."/>
            <person name="Fitzgerald M."/>
            <person name="Haas B.J."/>
            <person name="Zeng Q."/>
            <person name="Young S."/>
            <person name="Adiconis X."/>
            <person name="Fan L."/>
            <person name="Levin J.Z."/>
            <person name="Mitchell T.K."/>
            <person name="Okubara P.A."/>
            <person name="Farman M.L."/>
            <person name="Kohn L.M."/>
            <person name="Birren B."/>
            <person name="Ma L.-J."/>
            <person name="Dean R.A."/>
        </authorList>
    </citation>
    <scope>NUCLEOTIDE SEQUENCE</scope>
    <source>
        <strain evidence="4">R3-111a-1</strain>
    </source>
</reference>
<organism evidence="3">
    <name type="scientific">Gaeumannomyces tritici (strain R3-111a-1)</name>
    <name type="common">Wheat and barley take-all root rot fungus</name>
    <name type="synonym">Gaeumannomyces graminis var. tritici</name>
    <dbReference type="NCBI Taxonomy" id="644352"/>
    <lineage>
        <taxon>Eukaryota</taxon>
        <taxon>Fungi</taxon>
        <taxon>Dikarya</taxon>
        <taxon>Ascomycota</taxon>
        <taxon>Pezizomycotina</taxon>
        <taxon>Sordariomycetes</taxon>
        <taxon>Sordariomycetidae</taxon>
        <taxon>Magnaporthales</taxon>
        <taxon>Magnaporthaceae</taxon>
        <taxon>Gaeumannomyces</taxon>
    </lineage>
</organism>
<dbReference type="InterPro" id="IPR015943">
    <property type="entry name" value="WD40/YVTN_repeat-like_dom_sf"/>
</dbReference>
<accession>J3P0V3</accession>
<reference evidence="4" key="5">
    <citation type="submission" date="2018-04" db="UniProtKB">
        <authorList>
            <consortium name="EnsemblFungi"/>
        </authorList>
    </citation>
    <scope>IDENTIFICATION</scope>
    <source>
        <strain evidence="4">R3-111a-1</strain>
    </source>
</reference>
<dbReference type="GeneID" id="20347607"/>
<dbReference type="InterPro" id="IPR036322">
    <property type="entry name" value="WD40_repeat_dom_sf"/>
</dbReference>
<dbReference type="InterPro" id="IPR056251">
    <property type="entry name" value="Arm_rpt_dom"/>
</dbReference>